<feature type="transmembrane region" description="Helical" evidence="6">
    <location>
        <begin position="22"/>
        <end position="51"/>
    </location>
</feature>
<evidence type="ECO:0000256" key="5">
    <source>
        <dbReference type="ARBA" id="ARBA00023136"/>
    </source>
</evidence>
<dbReference type="EMBL" id="DWVZ01000097">
    <property type="protein sequence ID" value="HJC63421.1"/>
    <property type="molecule type" value="Genomic_DNA"/>
</dbReference>
<organism evidence="7 8">
    <name type="scientific">Candidatus Blautia merdavium</name>
    <dbReference type="NCBI Taxonomy" id="2838494"/>
    <lineage>
        <taxon>Bacteria</taxon>
        <taxon>Bacillati</taxon>
        <taxon>Bacillota</taxon>
        <taxon>Clostridia</taxon>
        <taxon>Lachnospirales</taxon>
        <taxon>Lachnospiraceae</taxon>
        <taxon>Blautia</taxon>
    </lineage>
</organism>
<accession>A0A9D2PMX8</accession>
<dbReference type="Pfam" id="PF02361">
    <property type="entry name" value="CbiQ"/>
    <property type="match status" value="1"/>
</dbReference>
<dbReference type="InterPro" id="IPR003339">
    <property type="entry name" value="ABC/ECF_trnsptr_transmembrane"/>
</dbReference>
<feature type="transmembrane region" description="Helical" evidence="6">
    <location>
        <begin position="109"/>
        <end position="129"/>
    </location>
</feature>
<keyword evidence="3 6" id="KW-0812">Transmembrane</keyword>
<dbReference type="PANTHER" id="PTHR43723">
    <property type="entry name" value="COBALT TRANSPORT PROTEIN CBIQ"/>
    <property type="match status" value="1"/>
</dbReference>
<feature type="transmembrane region" description="Helical" evidence="6">
    <location>
        <begin position="63"/>
        <end position="83"/>
    </location>
</feature>
<dbReference type="InterPro" id="IPR052770">
    <property type="entry name" value="Cobalt_transport_CbiQ"/>
</dbReference>
<evidence type="ECO:0000256" key="6">
    <source>
        <dbReference type="SAM" id="Phobius"/>
    </source>
</evidence>
<evidence type="ECO:0000313" key="7">
    <source>
        <dbReference type="EMBL" id="HJC63421.1"/>
    </source>
</evidence>
<sequence length="258" mass="29459">MITIDKLCYHSRLRYENAGEKFAFAVITLFICVMSRSAAVACIVLAVTGILTVWKGGIPFFRYLRFLTVPLTFLFLSTLAIMFNLRQTPLDLFAVPLGNWYLTASTHSFFYALQLILTALSAVSCLYFLAFTTPMPDILEVLRKLRCPKLLIELMLLIYRFIFILLDTASAISVSQDCRLGNKDYKTALRSFGMLGSVLMIRAVSRSNRLYDAMEARGYDGTIRVLSENRPPEKKIVAAIVLFELFLFLFAVWRRFFT</sequence>
<dbReference type="NCBIfam" id="TIGR02454">
    <property type="entry name" value="ECF_T_CbiQ"/>
    <property type="match status" value="1"/>
</dbReference>
<evidence type="ECO:0000256" key="3">
    <source>
        <dbReference type="ARBA" id="ARBA00022692"/>
    </source>
</evidence>
<dbReference type="GO" id="GO:0043190">
    <property type="term" value="C:ATP-binding cassette (ABC) transporter complex"/>
    <property type="evidence" value="ECO:0007669"/>
    <property type="project" value="InterPro"/>
</dbReference>
<dbReference type="CDD" id="cd16914">
    <property type="entry name" value="EcfT"/>
    <property type="match status" value="1"/>
</dbReference>
<keyword evidence="4 6" id="KW-1133">Transmembrane helix</keyword>
<reference evidence="7" key="2">
    <citation type="submission" date="2021-04" db="EMBL/GenBank/DDBJ databases">
        <authorList>
            <person name="Gilroy R."/>
        </authorList>
    </citation>
    <scope>NUCLEOTIDE SEQUENCE</scope>
    <source>
        <strain evidence="7">ChiBcec2-3848</strain>
    </source>
</reference>
<name>A0A9D2PMX8_9FIRM</name>
<evidence type="ECO:0000313" key="8">
    <source>
        <dbReference type="Proteomes" id="UP000823886"/>
    </source>
</evidence>
<dbReference type="InterPro" id="IPR012809">
    <property type="entry name" value="ECF_CbiQ"/>
</dbReference>
<comment type="subcellular location">
    <subcellularLocation>
        <location evidence="1">Cell membrane</location>
        <topology evidence="1">Multi-pass membrane protein</topology>
    </subcellularLocation>
</comment>
<evidence type="ECO:0000256" key="1">
    <source>
        <dbReference type="ARBA" id="ARBA00004651"/>
    </source>
</evidence>
<feature type="transmembrane region" description="Helical" evidence="6">
    <location>
        <begin position="150"/>
        <end position="175"/>
    </location>
</feature>
<protein>
    <submittedName>
        <fullName evidence="7">Cobalt ECF transporter T component CbiQ</fullName>
    </submittedName>
</protein>
<evidence type="ECO:0000256" key="2">
    <source>
        <dbReference type="ARBA" id="ARBA00022475"/>
    </source>
</evidence>
<feature type="transmembrane region" description="Helical" evidence="6">
    <location>
        <begin position="187"/>
        <end position="204"/>
    </location>
</feature>
<dbReference type="PANTHER" id="PTHR43723:SF1">
    <property type="entry name" value="COBALT TRANSPORT PROTEIN CBIQ"/>
    <property type="match status" value="1"/>
</dbReference>
<evidence type="ECO:0000256" key="4">
    <source>
        <dbReference type="ARBA" id="ARBA00022989"/>
    </source>
</evidence>
<gene>
    <name evidence="7" type="primary">cbiQ</name>
    <name evidence="7" type="ORF">H9753_07370</name>
</gene>
<keyword evidence="5 6" id="KW-0472">Membrane</keyword>
<comment type="caution">
    <text evidence="7">The sequence shown here is derived from an EMBL/GenBank/DDBJ whole genome shotgun (WGS) entry which is preliminary data.</text>
</comment>
<feature type="transmembrane region" description="Helical" evidence="6">
    <location>
        <begin position="236"/>
        <end position="253"/>
    </location>
</feature>
<dbReference type="GO" id="GO:0006824">
    <property type="term" value="P:cobalt ion transport"/>
    <property type="evidence" value="ECO:0007669"/>
    <property type="project" value="InterPro"/>
</dbReference>
<reference evidence="7" key="1">
    <citation type="journal article" date="2021" name="PeerJ">
        <title>Extensive microbial diversity within the chicken gut microbiome revealed by metagenomics and culture.</title>
        <authorList>
            <person name="Gilroy R."/>
            <person name="Ravi A."/>
            <person name="Getino M."/>
            <person name="Pursley I."/>
            <person name="Horton D.L."/>
            <person name="Alikhan N.F."/>
            <person name="Baker D."/>
            <person name="Gharbi K."/>
            <person name="Hall N."/>
            <person name="Watson M."/>
            <person name="Adriaenssens E.M."/>
            <person name="Foster-Nyarko E."/>
            <person name="Jarju S."/>
            <person name="Secka A."/>
            <person name="Antonio M."/>
            <person name="Oren A."/>
            <person name="Chaudhuri R.R."/>
            <person name="La Ragione R."/>
            <person name="Hildebrand F."/>
            <person name="Pallen M.J."/>
        </authorList>
    </citation>
    <scope>NUCLEOTIDE SEQUENCE</scope>
    <source>
        <strain evidence="7">ChiBcec2-3848</strain>
    </source>
</reference>
<keyword evidence="2" id="KW-1003">Cell membrane</keyword>
<dbReference type="AlphaFoldDB" id="A0A9D2PMX8"/>
<proteinExistence type="predicted"/>
<dbReference type="Proteomes" id="UP000823886">
    <property type="component" value="Unassembled WGS sequence"/>
</dbReference>